<sequence length="126" mass="14305">MLLVNMFLSCPFFILNFFFSTPLLLSSSLKGYHYVGKENILELSKLNAFLPSLHHEITQISLLPTCDVNFSLISSFYEENDKIAPRNLYAISVWYDKILRVWPASSFYSGVLNELTHVVIAHVGSG</sequence>
<evidence type="ECO:0000313" key="3">
    <source>
        <dbReference type="Proteomes" id="UP001415857"/>
    </source>
</evidence>
<keyword evidence="1" id="KW-1133">Transmembrane helix</keyword>
<keyword evidence="3" id="KW-1185">Reference proteome</keyword>
<protein>
    <submittedName>
        <fullName evidence="2">Uncharacterized protein</fullName>
    </submittedName>
</protein>
<organism evidence="2 3">
    <name type="scientific">Liquidambar formosana</name>
    <name type="common">Formosan gum</name>
    <dbReference type="NCBI Taxonomy" id="63359"/>
    <lineage>
        <taxon>Eukaryota</taxon>
        <taxon>Viridiplantae</taxon>
        <taxon>Streptophyta</taxon>
        <taxon>Embryophyta</taxon>
        <taxon>Tracheophyta</taxon>
        <taxon>Spermatophyta</taxon>
        <taxon>Magnoliopsida</taxon>
        <taxon>eudicotyledons</taxon>
        <taxon>Gunneridae</taxon>
        <taxon>Pentapetalae</taxon>
        <taxon>Saxifragales</taxon>
        <taxon>Altingiaceae</taxon>
        <taxon>Liquidambar</taxon>
    </lineage>
</organism>
<evidence type="ECO:0000313" key="2">
    <source>
        <dbReference type="EMBL" id="KAK9283784.1"/>
    </source>
</evidence>
<dbReference type="AlphaFoldDB" id="A0AAP0RTH9"/>
<name>A0AAP0RTH9_LIQFO</name>
<comment type="caution">
    <text evidence="2">The sequence shown here is derived from an EMBL/GenBank/DDBJ whole genome shotgun (WGS) entry which is preliminary data.</text>
</comment>
<keyword evidence="1" id="KW-0812">Transmembrane</keyword>
<reference evidence="2 3" key="1">
    <citation type="journal article" date="2024" name="Plant J.">
        <title>Genome sequences and population genomics reveal climatic adaptation and genomic divergence between two closely related sweetgum species.</title>
        <authorList>
            <person name="Xu W.Q."/>
            <person name="Ren C.Q."/>
            <person name="Zhang X.Y."/>
            <person name="Comes H.P."/>
            <person name="Liu X.H."/>
            <person name="Li Y.G."/>
            <person name="Kettle C.J."/>
            <person name="Jalonen R."/>
            <person name="Gaisberger H."/>
            <person name="Ma Y.Z."/>
            <person name="Qiu Y.X."/>
        </authorList>
    </citation>
    <scope>NUCLEOTIDE SEQUENCE [LARGE SCALE GENOMIC DNA]</scope>
    <source>
        <strain evidence="2">Hangzhou</strain>
    </source>
</reference>
<accession>A0AAP0RTH9</accession>
<evidence type="ECO:0000256" key="1">
    <source>
        <dbReference type="SAM" id="Phobius"/>
    </source>
</evidence>
<keyword evidence="1" id="KW-0472">Membrane</keyword>
<dbReference type="Proteomes" id="UP001415857">
    <property type="component" value="Unassembled WGS sequence"/>
</dbReference>
<gene>
    <name evidence="2" type="ORF">L1049_012036</name>
</gene>
<dbReference type="EMBL" id="JBBPBK010000006">
    <property type="protein sequence ID" value="KAK9283784.1"/>
    <property type="molecule type" value="Genomic_DNA"/>
</dbReference>
<proteinExistence type="predicted"/>
<feature type="transmembrane region" description="Helical" evidence="1">
    <location>
        <begin position="6"/>
        <end position="25"/>
    </location>
</feature>